<dbReference type="InterPro" id="IPR007055">
    <property type="entry name" value="BON_dom"/>
</dbReference>
<reference evidence="4 5" key="1">
    <citation type="submission" date="2018-08" db="EMBL/GenBank/DDBJ databases">
        <authorList>
            <person name="Khan S.A."/>
        </authorList>
    </citation>
    <scope>NUCLEOTIDE SEQUENCE [LARGE SCALE GENOMIC DNA]</scope>
    <source>
        <strain evidence="4 5">GTF-13</strain>
    </source>
</reference>
<dbReference type="PANTHER" id="PTHR34606:SF4">
    <property type="entry name" value="OUTER MEMBRANE LIPOPROTEIN DOLP"/>
    <property type="match status" value="1"/>
</dbReference>
<keyword evidence="5" id="KW-1185">Reference proteome</keyword>
<organism evidence="4 5">
    <name type="scientific">Aestuariirhabdus litorea</name>
    <dbReference type="NCBI Taxonomy" id="2528527"/>
    <lineage>
        <taxon>Bacteria</taxon>
        <taxon>Pseudomonadati</taxon>
        <taxon>Pseudomonadota</taxon>
        <taxon>Gammaproteobacteria</taxon>
        <taxon>Oceanospirillales</taxon>
        <taxon>Aestuariirhabdaceae</taxon>
        <taxon>Aestuariirhabdus</taxon>
    </lineage>
</organism>
<dbReference type="RefSeq" id="WP_125015784.1">
    <property type="nucleotide sequence ID" value="NZ_QWEZ01000001.1"/>
</dbReference>
<dbReference type="SMART" id="SM00749">
    <property type="entry name" value="BON"/>
    <property type="match status" value="2"/>
</dbReference>
<dbReference type="EMBL" id="QWEZ01000001">
    <property type="protein sequence ID" value="RRJ85356.1"/>
    <property type="molecule type" value="Genomic_DNA"/>
</dbReference>
<sequence>MKYLLTITILGSLLLSGCASTISAIRDEPIQQDPGKRTTGRLVSDETIETIALVNIDKADPGFKQTRISVVSFDGTVLIVGQVPNERLKGIAGDTVRNVRDVKQVYNELEISGPISLVAATSDNWLTTKVKAKMLGDESVPSSRIKVVTENGTVFLMGRVTNAEANRAVELVRTTYGVQRIVKVFNYIN</sequence>
<feature type="chain" id="PRO_5018077345" evidence="2">
    <location>
        <begin position="25"/>
        <end position="189"/>
    </location>
</feature>
<evidence type="ECO:0000256" key="2">
    <source>
        <dbReference type="SAM" id="SignalP"/>
    </source>
</evidence>
<keyword evidence="1 2" id="KW-0732">Signal</keyword>
<evidence type="ECO:0000256" key="1">
    <source>
        <dbReference type="ARBA" id="ARBA00022729"/>
    </source>
</evidence>
<dbReference type="Gene3D" id="3.40.1520.20">
    <property type="match status" value="1"/>
</dbReference>
<feature type="domain" description="BON" evidence="3">
    <location>
        <begin position="45"/>
        <end position="113"/>
    </location>
</feature>
<dbReference type="Pfam" id="PF04972">
    <property type="entry name" value="BON"/>
    <property type="match status" value="2"/>
</dbReference>
<gene>
    <name evidence="4" type="ORF">D0544_09960</name>
</gene>
<proteinExistence type="predicted"/>
<dbReference type="PANTHER" id="PTHR34606">
    <property type="entry name" value="BON DOMAIN-CONTAINING PROTEIN"/>
    <property type="match status" value="1"/>
</dbReference>
<dbReference type="Proteomes" id="UP000280792">
    <property type="component" value="Unassembled WGS sequence"/>
</dbReference>
<dbReference type="InterPro" id="IPR051686">
    <property type="entry name" value="Lipoprotein_DolP"/>
</dbReference>
<evidence type="ECO:0000313" key="4">
    <source>
        <dbReference type="EMBL" id="RRJ85356.1"/>
    </source>
</evidence>
<feature type="domain" description="BON" evidence="3">
    <location>
        <begin position="122"/>
        <end position="189"/>
    </location>
</feature>
<comment type="caution">
    <text evidence="4">The sequence shown here is derived from an EMBL/GenBank/DDBJ whole genome shotgun (WGS) entry which is preliminary data.</text>
</comment>
<dbReference type="PROSITE" id="PS51257">
    <property type="entry name" value="PROKAR_LIPOPROTEIN"/>
    <property type="match status" value="1"/>
</dbReference>
<dbReference type="AlphaFoldDB" id="A0A3P3VUQ3"/>
<name>A0A3P3VUQ3_9GAMM</name>
<evidence type="ECO:0000259" key="3">
    <source>
        <dbReference type="PROSITE" id="PS50914"/>
    </source>
</evidence>
<reference evidence="4 5" key="2">
    <citation type="submission" date="2018-12" db="EMBL/GenBank/DDBJ databases">
        <title>Simiduia agarivorans gen. nov., sp. nov., a marine, agarolytic bacterium isolated from shallow coastal water from Keelung, Taiwan.</title>
        <authorList>
            <person name="Shieh W.Y."/>
        </authorList>
    </citation>
    <scope>NUCLEOTIDE SEQUENCE [LARGE SCALE GENOMIC DNA]</scope>
    <source>
        <strain evidence="4 5">GTF-13</strain>
    </source>
</reference>
<evidence type="ECO:0000313" key="5">
    <source>
        <dbReference type="Proteomes" id="UP000280792"/>
    </source>
</evidence>
<accession>A0A3P3VUQ3</accession>
<dbReference type="PROSITE" id="PS50914">
    <property type="entry name" value="BON"/>
    <property type="match status" value="2"/>
</dbReference>
<feature type="signal peptide" evidence="2">
    <location>
        <begin position="1"/>
        <end position="24"/>
    </location>
</feature>
<protein>
    <submittedName>
        <fullName evidence="4">BON domain-containing protein</fullName>
    </submittedName>
</protein>
<dbReference type="InterPro" id="IPR014004">
    <property type="entry name" value="Transpt-assoc_nodulatn_dom_bac"/>
</dbReference>